<dbReference type="Gene3D" id="3.40.228.10">
    <property type="entry name" value="Dimethylsulfoxide Reductase, domain 2"/>
    <property type="match status" value="1"/>
</dbReference>
<dbReference type="SUPFAM" id="SSF50692">
    <property type="entry name" value="ADC-like"/>
    <property type="match status" value="1"/>
</dbReference>
<dbReference type="GO" id="GO:0009061">
    <property type="term" value="P:anaerobic respiration"/>
    <property type="evidence" value="ECO:0007669"/>
    <property type="project" value="TreeGrafter"/>
</dbReference>
<dbReference type="PANTHER" id="PTHR43742:SF10">
    <property type="entry name" value="TRIMETHYLAMINE-N-OXIDE REDUCTASE 2"/>
    <property type="match status" value="1"/>
</dbReference>
<dbReference type="InterPro" id="IPR041954">
    <property type="entry name" value="CT_DMSOR/BSOR/TMAOR"/>
</dbReference>
<comment type="similarity">
    <text evidence="1">Belongs to the prokaryotic molybdopterin-containing oxidoreductase family.</text>
</comment>
<feature type="domain" description="Molybdopterin oxidoreductase N-terminal" evidence="10">
    <location>
        <begin position="48"/>
        <end position="89"/>
    </location>
</feature>
<feature type="binding site" evidence="6">
    <location>
        <position position="155"/>
    </location>
    <ligand>
        <name>Mo-bis(molybdopterin guanine dinucleotide)</name>
        <dbReference type="ChEBI" id="CHEBI:60539"/>
    </ligand>
</feature>
<comment type="cofactor">
    <cofactor evidence="6">
        <name>Mo-bis(molybdopterin guanine dinucleotide)</name>
        <dbReference type="ChEBI" id="CHEBI:60539"/>
    </cofactor>
    <text evidence="6">Binds 1 molybdenum-bis(molybdopterin guanine dinucleotide) (Mo-bis-MGD) cofactor per subunit.</text>
</comment>
<keyword evidence="7" id="KW-0732">Signal</keyword>
<dbReference type="InterPro" id="IPR006657">
    <property type="entry name" value="MoPterin_dinucl-bd_dom"/>
</dbReference>
<dbReference type="InterPro" id="IPR050612">
    <property type="entry name" value="Prok_Mopterin_Oxidored"/>
</dbReference>
<feature type="binding site" evidence="6">
    <location>
        <position position="365"/>
    </location>
    <ligand>
        <name>Mo-bis(molybdopterin guanine dinucleotide)</name>
        <dbReference type="ChEBI" id="CHEBI:60539"/>
    </ligand>
</feature>
<evidence type="ECO:0000313" key="12">
    <source>
        <dbReference type="Proteomes" id="UP000234639"/>
    </source>
</evidence>
<dbReference type="Gene3D" id="3.90.55.10">
    <property type="entry name" value="Dimethylsulfoxide Reductase, domain 3"/>
    <property type="match status" value="1"/>
</dbReference>
<feature type="binding site" evidence="6">
    <location>
        <position position="551"/>
    </location>
    <ligand>
        <name>Mo-bis(molybdopterin guanine dinucleotide)</name>
        <dbReference type="ChEBI" id="CHEBI:60539"/>
    </ligand>
</feature>
<evidence type="ECO:0000259" key="9">
    <source>
        <dbReference type="Pfam" id="PF01568"/>
    </source>
</evidence>
<evidence type="ECO:0000256" key="5">
    <source>
        <dbReference type="ARBA" id="ARBA00023002"/>
    </source>
</evidence>
<gene>
    <name evidence="11" type="ORF">CYJ41_07690</name>
</gene>
<dbReference type="GO" id="GO:0009055">
    <property type="term" value="F:electron transfer activity"/>
    <property type="evidence" value="ECO:0007669"/>
    <property type="project" value="TreeGrafter"/>
</dbReference>
<dbReference type="SUPFAM" id="SSF53706">
    <property type="entry name" value="Formate dehydrogenase/DMSO reductase, domains 1-3"/>
    <property type="match status" value="1"/>
</dbReference>
<evidence type="ECO:0000313" key="11">
    <source>
        <dbReference type="EMBL" id="PKZ28752.1"/>
    </source>
</evidence>
<keyword evidence="4" id="KW-0574">Periplasm</keyword>
<name>A0A2I1N8Q0_9BACT</name>
<dbReference type="Gene3D" id="2.40.40.20">
    <property type="match status" value="1"/>
</dbReference>
<sequence>MSVNLSRRNSLKTIGAAFCVPFFMKMNLFAAENATKNFKIIKDGEVITGAHWGVLKLTIKDGKIIKSEPLNKTSSIKNPLQHYTADLVYAKDRVKYPYVRKSYLENPDSPKPELRGSDEWVRVSYDKAIKLIANELKKTIKASGNTSVFAGSYGWKSPGNMQNARILLHRFMNQIGGFTGTLGDYSTGASQIIMPHVLGTIEVYEQQTSWPLVLENADVVVIWGADPYSTLKIAWTVSDEQGLKYLEELKKSGKKVIFIDPIKNATCKFLNAQWIAPLPNTDVAMMLGMMYELYESKKYDQKFIETYTTGFDKFLPYLLGKTDNTPKTPKWASQICKIDEKTIKELAHTLYDNKTMIMSGWGMQRAHHGEQPHWALVTLCAMLGQIGKPGCGFGLSYHYSNGGTPDAKAGIVGGISSGAANVGTGQSWLQKATDSAFPLARISDALLNPGKTIDHNGKKITYPKIDFIYWAGGNPLVHHQDTNELVKAWKKPRTVVVNEIYWTPTARMADIVMPVTTIYERDDISMIGDYANLGITPMKQAVEKIGESKNDYEIFTDLAAEFGVKDKYTENKSDTQWIKEFYESARDQAKKMQLEELNGVVMKPFEEFWADNKPITFLQTQEGFEYNRYGDFIEDPILEPLGTPSGLIEIYSEVIEKMNYDDCKAHPTWFEPIEWLGMKNKPAEFHLVTSHPEDRLHSQLNNTSLRDEYAISNLEPIWINSEDAKAKGIKTGDAVRVFNARGEVLAGAKVTDDIIKGVVKLCEGAWYDPLDPTKADSLDKNGSANVLTIDIPTSKLANGNISHTGLVNIEKFTGKIPELTIFKQPKIKA</sequence>
<dbReference type="InterPro" id="IPR041460">
    <property type="entry name" value="Molybdopterin_N"/>
</dbReference>
<dbReference type="FunFam" id="2.40.40.20:FF:000009">
    <property type="entry name" value="Biotin sulfoxide reductase 2"/>
    <property type="match status" value="1"/>
</dbReference>
<feature type="binding site" evidence="6">
    <location>
        <position position="478"/>
    </location>
    <ligand>
        <name>Mo-bis(molybdopterin guanine dinucleotide)</name>
        <dbReference type="ChEBI" id="CHEBI:60539"/>
    </ligand>
</feature>
<keyword evidence="3 6" id="KW-0479">Metal-binding</keyword>
<dbReference type="Pfam" id="PF01568">
    <property type="entry name" value="Molydop_binding"/>
    <property type="match status" value="1"/>
</dbReference>
<dbReference type="InterPro" id="IPR006655">
    <property type="entry name" value="Mopterin_OxRdtase_prok_CS"/>
</dbReference>
<feature type="domain" description="Molybdopterin oxidoreductase" evidence="8">
    <location>
        <begin position="93"/>
        <end position="560"/>
    </location>
</feature>
<feature type="signal peptide" evidence="7">
    <location>
        <begin position="1"/>
        <end position="30"/>
    </location>
</feature>
<dbReference type="PANTHER" id="PTHR43742">
    <property type="entry name" value="TRIMETHYLAMINE-N-OXIDE REDUCTASE"/>
    <property type="match status" value="1"/>
</dbReference>
<dbReference type="Pfam" id="PF18364">
    <property type="entry name" value="Molybdopterin_N"/>
    <property type="match status" value="1"/>
</dbReference>
<organism evidence="11 12">
    <name type="scientific">Campylobacter ureolyticus</name>
    <dbReference type="NCBI Taxonomy" id="827"/>
    <lineage>
        <taxon>Bacteria</taxon>
        <taxon>Pseudomonadati</taxon>
        <taxon>Campylobacterota</taxon>
        <taxon>Epsilonproteobacteria</taxon>
        <taxon>Campylobacterales</taxon>
        <taxon>Campylobacteraceae</taxon>
        <taxon>Campylobacter</taxon>
    </lineage>
</organism>
<feature type="domain" description="Molybdopterin dinucleotide-binding" evidence="9">
    <location>
        <begin position="685"/>
        <end position="800"/>
    </location>
</feature>
<dbReference type="GO" id="GO:0016491">
    <property type="term" value="F:oxidoreductase activity"/>
    <property type="evidence" value="ECO:0007669"/>
    <property type="project" value="UniProtKB-KW"/>
</dbReference>
<evidence type="ECO:0000259" key="10">
    <source>
        <dbReference type="Pfam" id="PF18364"/>
    </source>
</evidence>
<evidence type="ECO:0000256" key="7">
    <source>
        <dbReference type="SAM" id="SignalP"/>
    </source>
</evidence>
<feature type="binding site" evidence="6">
    <location>
        <position position="474"/>
    </location>
    <ligand>
        <name>Mo-bis(molybdopterin guanine dinucleotide)</name>
        <dbReference type="ChEBI" id="CHEBI:60539"/>
    </ligand>
</feature>
<accession>A0A2I1N8Q0</accession>
<dbReference type="RefSeq" id="WP_101637662.1">
    <property type="nucleotide sequence ID" value="NZ_PKHU01000007.1"/>
</dbReference>
<dbReference type="GO" id="GO:0043546">
    <property type="term" value="F:molybdopterin cofactor binding"/>
    <property type="evidence" value="ECO:0007669"/>
    <property type="project" value="InterPro"/>
</dbReference>
<evidence type="ECO:0000256" key="3">
    <source>
        <dbReference type="ARBA" id="ARBA00022723"/>
    </source>
</evidence>
<feature type="chain" id="PRO_5014169600" evidence="7">
    <location>
        <begin position="31"/>
        <end position="829"/>
    </location>
</feature>
<dbReference type="EMBL" id="PKHU01000007">
    <property type="protein sequence ID" value="PKZ28752.1"/>
    <property type="molecule type" value="Genomic_DNA"/>
</dbReference>
<evidence type="ECO:0000259" key="8">
    <source>
        <dbReference type="Pfam" id="PF00384"/>
    </source>
</evidence>
<dbReference type="InterPro" id="IPR006656">
    <property type="entry name" value="Mopterin_OxRdtase"/>
</dbReference>
<dbReference type="GO" id="GO:0030288">
    <property type="term" value="C:outer membrane-bounded periplasmic space"/>
    <property type="evidence" value="ECO:0007669"/>
    <property type="project" value="TreeGrafter"/>
</dbReference>
<keyword evidence="2 6" id="KW-0500">Molybdenum</keyword>
<evidence type="ECO:0000256" key="1">
    <source>
        <dbReference type="ARBA" id="ARBA00010312"/>
    </source>
</evidence>
<dbReference type="InterPro" id="IPR006658">
    <property type="entry name" value="BisC"/>
</dbReference>
<dbReference type="NCBIfam" id="TIGR00509">
    <property type="entry name" value="bisC_fam"/>
    <property type="match status" value="1"/>
</dbReference>
<dbReference type="CDD" id="cd02793">
    <property type="entry name" value="MopB_CT_DMSOR-BSOR-TMAOR"/>
    <property type="match status" value="1"/>
</dbReference>
<dbReference type="Gene3D" id="3.40.50.740">
    <property type="match status" value="1"/>
</dbReference>
<dbReference type="CDD" id="cd02769">
    <property type="entry name" value="MopB_DMSOR-BSOR-TMAOR"/>
    <property type="match status" value="1"/>
</dbReference>
<evidence type="ECO:0000256" key="4">
    <source>
        <dbReference type="ARBA" id="ARBA00022764"/>
    </source>
</evidence>
<dbReference type="FunFam" id="3.40.228.10:FF:000003">
    <property type="entry name" value="Biotin sulfoxide reductase 2"/>
    <property type="match status" value="1"/>
</dbReference>
<proteinExistence type="inferred from homology"/>
<keyword evidence="5" id="KW-0560">Oxidoreductase</keyword>
<evidence type="ECO:0000256" key="6">
    <source>
        <dbReference type="PIRSR" id="PIRSR606658-1"/>
    </source>
</evidence>
<dbReference type="Pfam" id="PF00384">
    <property type="entry name" value="Molybdopterin"/>
    <property type="match status" value="1"/>
</dbReference>
<feature type="binding site" evidence="6">
    <location>
        <position position="521"/>
    </location>
    <ligand>
        <name>Mo-bis(molybdopterin guanine dinucleotide)</name>
        <dbReference type="ChEBI" id="CHEBI:60539"/>
    </ligand>
</feature>
<reference evidence="11 12" key="1">
    <citation type="submission" date="2017-12" db="EMBL/GenBank/DDBJ databases">
        <title>Phylogenetic diversity of female urinary microbiome.</title>
        <authorList>
            <person name="Thomas-White K."/>
            <person name="Wolfe A.J."/>
        </authorList>
    </citation>
    <scope>NUCLEOTIDE SEQUENCE [LARGE SCALE GENOMIC DNA]</scope>
    <source>
        <strain evidence="11 12">UMB0112</strain>
    </source>
</reference>
<dbReference type="AlphaFoldDB" id="A0A2I1N8Q0"/>
<dbReference type="InterPro" id="IPR009010">
    <property type="entry name" value="Asp_de-COase-like_dom_sf"/>
</dbReference>
<evidence type="ECO:0000256" key="2">
    <source>
        <dbReference type="ARBA" id="ARBA00022505"/>
    </source>
</evidence>
<dbReference type="PROSITE" id="PS00932">
    <property type="entry name" value="MOLYBDOPTERIN_PROK_3"/>
    <property type="match status" value="1"/>
</dbReference>
<dbReference type="GO" id="GO:0030151">
    <property type="term" value="F:molybdenum ion binding"/>
    <property type="evidence" value="ECO:0007669"/>
    <property type="project" value="TreeGrafter"/>
</dbReference>
<comment type="caution">
    <text evidence="11">The sequence shown here is derived from an EMBL/GenBank/DDBJ whole genome shotgun (WGS) entry which is preliminary data.</text>
</comment>
<feature type="binding site" evidence="6">
    <location>
        <position position="785"/>
    </location>
    <ligand>
        <name>Mo-bis(molybdopterin guanine dinucleotide)</name>
        <dbReference type="ChEBI" id="CHEBI:60539"/>
    </ligand>
</feature>
<protein>
    <submittedName>
        <fullName evidence="11">Trimethylamine-N-oxide reductase TorA</fullName>
    </submittedName>
</protein>
<dbReference type="Proteomes" id="UP000234639">
    <property type="component" value="Unassembled WGS sequence"/>
</dbReference>